<evidence type="ECO:0000313" key="1">
    <source>
        <dbReference type="EMBL" id="KER18797.1"/>
    </source>
</evidence>
<dbReference type="EMBL" id="KL597908">
    <property type="protein sequence ID" value="KER18797.1"/>
    <property type="molecule type" value="Genomic_DNA"/>
</dbReference>
<dbReference type="GeneID" id="20329985"/>
<dbReference type="AlphaFoldDB" id="A0A074Z004"/>
<protein>
    <submittedName>
        <fullName evidence="1">Uncharacterized protein</fullName>
    </submittedName>
</protein>
<dbReference type="KEGG" id="ovi:T265_15820"/>
<dbReference type="CTD" id="20329985"/>
<dbReference type="Proteomes" id="UP000054324">
    <property type="component" value="Unassembled WGS sequence"/>
</dbReference>
<evidence type="ECO:0000313" key="2">
    <source>
        <dbReference type="Proteomes" id="UP000054324"/>
    </source>
</evidence>
<accession>A0A074Z004</accession>
<reference evidence="1 2" key="1">
    <citation type="submission" date="2013-11" db="EMBL/GenBank/DDBJ databases">
        <title>Opisthorchis viverrini - life in the bile duct.</title>
        <authorList>
            <person name="Young N.D."/>
            <person name="Nagarajan N."/>
            <person name="Lin S.J."/>
            <person name="Korhonen P.K."/>
            <person name="Jex A.R."/>
            <person name="Hall R.S."/>
            <person name="Safavi-Hemami H."/>
            <person name="Kaewkong W."/>
            <person name="Bertrand D."/>
            <person name="Gao S."/>
            <person name="Seet Q."/>
            <person name="Wongkham S."/>
            <person name="Teh B.T."/>
            <person name="Wongkham C."/>
            <person name="Intapan P.M."/>
            <person name="Maleewong W."/>
            <person name="Yang X."/>
            <person name="Hu M."/>
            <person name="Wang Z."/>
            <person name="Hofmann A."/>
            <person name="Sternberg P.W."/>
            <person name="Tan P."/>
            <person name="Wang J."/>
            <person name="Gasser R.B."/>
        </authorList>
    </citation>
    <scope>NUCLEOTIDE SEQUENCE [LARGE SCALE GENOMIC DNA]</scope>
</reference>
<sequence>MNLQNTENIYHLCQAIHRNSKLKNDSAIDQHVLMTNHNVWFDQTQSVYQGLTNTKKGAVRKL</sequence>
<keyword evidence="2" id="KW-1185">Reference proteome</keyword>
<proteinExistence type="predicted"/>
<dbReference type="RefSeq" id="XP_009177456.1">
    <property type="nucleotide sequence ID" value="XM_009179192.1"/>
</dbReference>
<feature type="non-terminal residue" evidence="1">
    <location>
        <position position="62"/>
    </location>
</feature>
<organism evidence="1 2">
    <name type="scientific">Opisthorchis viverrini</name>
    <name type="common">Southeast Asian liver fluke</name>
    <dbReference type="NCBI Taxonomy" id="6198"/>
    <lineage>
        <taxon>Eukaryota</taxon>
        <taxon>Metazoa</taxon>
        <taxon>Spiralia</taxon>
        <taxon>Lophotrochozoa</taxon>
        <taxon>Platyhelminthes</taxon>
        <taxon>Trematoda</taxon>
        <taxon>Digenea</taxon>
        <taxon>Opisthorchiida</taxon>
        <taxon>Opisthorchiata</taxon>
        <taxon>Opisthorchiidae</taxon>
        <taxon>Opisthorchis</taxon>
    </lineage>
</organism>
<name>A0A074Z004_OPIVI</name>
<gene>
    <name evidence="1" type="ORF">T265_15820</name>
</gene>